<gene>
    <name evidence="2" type="ORF">ASPACDRAFT_41463</name>
</gene>
<reference evidence="3" key="1">
    <citation type="journal article" date="2017" name="Genome Biol.">
        <title>Comparative genomics reveals high biological diversity and specific adaptations in the industrially and medically important fungal genus Aspergillus.</title>
        <authorList>
            <person name="de Vries R.P."/>
            <person name="Riley R."/>
            <person name="Wiebenga A."/>
            <person name="Aguilar-Osorio G."/>
            <person name="Amillis S."/>
            <person name="Uchima C.A."/>
            <person name="Anderluh G."/>
            <person name="Asadollahi M."/>
            <person name="Askin M."/>
            <person name="Barry K."/>
            <person name="Battaglia E."/>
            <person name="Bayram O."/>
            <person name="Benocci T."/>
            <person name="Braus-Stromeyer S.A."/>
            <person name="Caldana C."/>
            <person name="Canovas D."/>
            <person name="Cerqueira G.C."/>
            <person name="Chen F."/>
            <person name="Chen W."/>
            <person name="Choi C."/>
            <person name="Clum A."/>
            <person name="Dos Santos R.A."/>
            <person name="Damasio A.R."/>
            <person name="Diallinas G."/>
            <person name="Emri T."/>
            <person name="Fekete E."/>
            <person name="Flipphi M."/>
            <person name="Freyberg S."/>
            <person name="Gallo A."/>
            <person name="Gournas C."/>
            <person name="Habgood R."/>
            <person name="Hainaut M."/>
            <person name="Harispe M.L."/>
            <person name="Henrissat B."/>
            <person name="Hilden K.S."/>
            <person name="Hope R."/>
            <person name="Hossain A."/>
            <person name="Karabika E."/>
            <person name="Karaffa L."/>
            <person name="Karanyi Z."/>
            <person name="Krasevec N."/>
            <person name="Kuo A."/>
            <person name="Kusch H."/>
            <person name="LaButti K."/>
            <person name="Lagendijk E.L."/>
            <person name="Lapidus A."/>
            <person name="Levasseur A."/>
            <person name="Lindquist E."/>
            <person name="Lipzen A."/>
            <person name="Logrieco A.F."/>
            <person name="MacCabe A."/>
            <person name="Maekelae M.R."/>
            <person name="Malavazi I."/>
            <person name="Melin P."/>
            <person name="Meyer V."/>
            <person name="Mielnichuk N."/>
            <person name="Miskei M."/>
            <person name="Molnar A.P."/>
            <person name="Mule G."/>
            <person name="Ngan C.Y."/>
            <person name="Orejas M."/>
            <person name="Orosz E."/>
            <person name="Ouedraogo J.P."/>
            <person name="Overkamp K.M."/>
            <person name="Park H.-S."/>
            <person name="Perrone G."/>
            <person name="Piumi F."/>
            <person name="Punt P.J."/>
            <person name="Ram A.F."/>
            <person name="Ramon A."/>
            <person name="Rauscher S."/>
            <person name="Record E."/>
            <person name="Riano-Pachon D.M."/>
            <person name="Robert V."/>
            <person name="Roehrig J."/>
            <person name="Ruller R."/>
            <person name="Salamov A."/>
            <person name="Salih N.S."/>
            <person name="Samson R.A."/>
            <person name="Sandor E."/>
            <person name="Sanguinetti M."/>
            <person name="Schuetze T."/>
            <person name="Sepcic K."/>
            <person name="Shelest E."/>
            <person name="Sherlock G."/>
            <person name="Sophianopoulou V."/>
            <person name="Squina F.M."/>
            <person name="Sun H."/>
            <person name="Susca A."/>
            <person name="Todd R.B."/>
            <person name="Tsang A."/>
            <person name="Unkles S.E."/>
            <person name="van de Wiele N."/>
            <person name="van Rossen-Uffink D."/>
            <person name="Oliveira J.V."/>
            <person name="Vesth T.C."/>
            <person name="Visser J."/>
            <person name="Yu J.-H."/>
            <person name="Zhou M."/>
            <person name="Andersen M.R."/>
            <person name="Archer D.B."/>
            <person name="Baker S.E."/>
            <person name="Benoit I."/>
            <person name="Brakhage A.A."/>
            <person name="Braus G.H."/>
            <person name="Fischer R."/>
            <person name="Frisvad J.C."/>
            <person name="Goldman G.H."/>
            <person name="Houbraken J."/>
            <person name="Oakley B."/>
            <person name="Pocsi I."/>
            <person name="Scazzocchio C."/>
            <person name="Seiboth B."/>
            <person name="vanKuyk P.A."/>
            <person name="Wortman J."/>
            <person name="Dyer P.S."/>
            <person name="Grigoriev I.V."/>
        </authorList>
    </citation>
    <scope>NUCLEOTIDE SEQUENCE [LARGE SCALE GENOMIC DNA]</scope>
    <source>
        <strain evidence="3">ATCC 16872 / CBS 172.66 / WB 5094</strain>
    </source>
</reference>
<protein>
    <submittedName>
        <fullName evidence="2">Uncharacterized protein</fullName>
    </submittedName>
</protein>
<dbReference type="AlphaFoldDB" id="A0A1L9WYK7"/>
<dbReference type="GeneID" id="30974756"/>
<evidence type="ECO:0000256" key="1">
    <source>
        <dbReference type="SAM" id="MobiDB-lite"/>
    </source>
</evidence>
<dbReference type="EMBL" id="KV878974">
    <property type="protein sequence ID" value="OJK01199.1"/>
    <property type="molecule type" value="Genomic_DNA"/>
</dbReference>
<evidence type="ECO:0000313" key="2">
    <source>
        <dbReference type="EMBL" id="OJK01199.1"/>
    </source>
</evidence>
<sequence length="384" mass="43932">MSAQRQTHSQTGAASGHRYQLRSKGPVGREIFQVLEERKPAKVSKSKPKPERYSFKVGVRLRLVSKQAALGFVSGSSAPEAPQIYQRKSQIESETHAGSENSGTSFAVEQLIYQSLPYKEGPIIVNAEVDVHEEVPFEAIIDAKFLPSDDDPEFRRRLAQWQIPPVEDPERSPGKIKLSDFFKAVRSDLYRDQTDADMFWFMLKLVEDFPSDRNGDVTFLGDCYLPLSREHARAKEGAYFAYYITRWKYVNDGLETPPLAICVCNNKRGREGIARYEIPPLLLQAWMNTKLETEDLDAQNAYVLSQQGWDLRFVKATMPIHEAQRLGMPPHFSGKVRVERTKAYNLRDPEERREALRALMGLLLYFHARPEFVYANTQSGYSFV</sequence>
<organism evidence="2 3">
    <name type="scientific">Aspergillus aculeatus (strain ATCC 16872 / CBS 172.66 / WB 5094)</name>
    <dbReference type="NCBI Taxonomy" id="690307"/>
    <lineage>
        <taxon>Eukaryota</taxon>
        <taxon>Fungi</taxon>
        <taxon>Dikarya</taxon>
        <taxon>Ascomycota</taxon>
        <taxon>Pezizomycotina</taxon>
        <taxon>Eurotiomycetes</taxon>
        <taxon>Eurotiomycetidae</taxon>
        <taxon>Eurotiales</taxon>
        <taxon>Aspergillaceae</taxon>
        <taxon>Aspergillus</taxon>
        <taxon>Aspergillus subgen. Circumdati</taxon>
    </lineage>
</organism>
<dbReference type="RefSeq" id="XP_020057538.1">
    <property type="nucleotide sequence ID" value="XM_020200942.1"/>
</dbReference>
<dbReference type="Proteomes" id="UP000184546">
    <property type="component" value="Unassembled WGS sequence"/>
</dbReference>
<dbReference type="OrthoDB" id="4422094at2759"/>
<evidence type="ECO:0000313" key="3">
    <source>
        <dbReference type="Proteomes" id="UP000184546"/>
    </source>
</evidence>
<dbReference type="OMA" id="ANMAFEF"/>
<feature type="region of interest" description="Disordered" evidence="1">
    <location>
        <begin position="1"/>
        <end position="25"/>
    </location>
</feature>
<keyword evidence="3" id="KW-1185">Reference proteome</keyword>
<proteinExistence type="predicted"/>
<feature type="compositionally biased region" description="Polar residues" evidence="1">
    <location>
        <begin position="1"/>
        <end position="13"/>
    </location>
</feature>
<name>A0A1L9WYK7_ASPA1</name>
<accession>A0A1L9WYK7</accession>
<dbReference type="VEuPathDB" id="FungiDB:ASPACDRAFT_41463"/>